<proteinExistence type="predicted"/>
<name>A0A9D5KA42_UNCW3</name>
<evidence type="ECO:0000313" key="1">
    <source>
        <dbReference type="EMBL" id="MBD3364429.1"/>
    </source>
</evidence>
<dbReference type="Pfam" id="PF13516">
    <property type="entry name" value="LRR_6"/>
    <property type="match status" value="1"/>
</dbReference>
<dbReference type="Gene3D" id="3.80.10.10">
    <property type="entry name" value="Ribonuclease Inhibitor"/>
    <property type="match status" value="1"/>
</dbReference>
<dbReference type="InterPro" id="IPR001611">
    <property type="entry name" value="Leu-rich_rpt"/>
</dbReference>
<evidence type="ECO:0008006" key="3">
    <source>
        <dbReference type="Google" id="ProtNLM"/>
    </source>
</evidence>
<evidence type="ECO:0000313" key="2">
    <source>
        <dbReference type="Proteomes" id="UP000630660"/>
    </source>
</evidence>
<sequence length="277" mass="31005">MKRATLVTAVITALLLVSTNCKKPTASDKADKRTVVVMTEGFVVSENDATGMEEGEDVIYLGNGPYIWQGEDTVNYKVENGLIYVDGKVVGADLTQITPENVPNPEKIIVLTGVLPNHLPQIKRFKRLSAIEAKLIRDEDMAYFAEFPHMKGLYLLMSNITYEGLSHLKKMNNIRLLHIPNAPISDESLTHLKGITTLRELNIGSTPISDEGIQNLAGLINLRTLNIHYTYVTDEGLKYLEGLKNLRELNLMHTSIGEYAVKRLKRKIPGLRVNYED</sequence>
<dbReference type="PANTHER" id="PTHR12904">
    <property type="match status" value="1"/>
</dbReference>
<organism evidence="1 2">
    <name type="scientific">candidate division WOR-3 bacterium</name>
    <dbReference type="NCBI Taxonomy" id="2052148"/>
    <lineage>
        <taxon>Bacteria</taxon>
        <taxon>Bacteria division WOR-3</taxon>
    </lineage>
</organism>
<dbReference type="EMBL" id="WJKJ01000141">
    <property type="protein sequence ID" value="MBD3364429.1"/>
    <property type="molecule type" value="Genomic_DNA"/>
</dbReference>
<dbReference type="InterPro" id="IPR051341">
    <property type="entry name" value="Zyg-11_UBL_adapter"/>
</dbReference>
<dbReference type="PANTHER" id="PTHR12904:SF23">
    <property type="entry name" value="PROTEIN ZER-1 HOMOLOG"/>
    <property type="match status" value="1"/>
</dbReference>
<dbReference type="AlphaFoldDB" id="A0A9D5KA42"/>
<reference evidence="1" key="1">
    <citation type="submission" date="2019-11" db="EMBL/GenBank/DDBJ databases">
        <title>Microbial mats filling the niche in hypersaline microbial mats.</title>
        <authorList>
            <person name="Wong H.L."/>
            <person name="Macleod F.I."/>
            <person name="White R.A. III"/>
            <person name="Burns B.P."/>
        </authorList>
    </citation>
    <scope>NUCLEOTIDE SEQUENCE</scope>
    <source>
        <strain evidence="1">Bin_327</strain>
    </source>
</reference>
<comment type="caution">
    <text evidence="1">The sequence shown here is derived from an EMBL/GenBank/DDBJ whole genome shotgun (WGS) entry which is preliminary data.</text>
</comment>
<protein>
    <recommendedName>
        <fullName evidence="3">Leucine-rich repeat domain-containing protein</fullName>
    </recommendedName>
</protein>
<dbReference type="Proteomes" id="UP000630660">
    <property type="component" value="Unassembled WGS sequence"/>
</dbReference>
<dbReference type="InterPro" id="IPR032675">
    <property type="entry name" value="LRR_dom_sf"/>
</dbReference>
<dbReference type="SUPFAM" id="SSF52047">
    <property type="entry name" value="RNI-like"/>
    <property type="match status" value="1"/>
</dbReference>
<gene>
    <name evidence="1" type="ORF">GF359_04355</name>
</gene>
<accession>A0A9D5KA42</accession>